<reference evidence="5 6" key="1">
    <citation type="submission" date="2019-09" db="EMBL/GenBank/DDBJ databases">
        <authorList>
            <person name="Depoorter E."/>
        </authorList>
    </citation>
    <scope>NUCLEOTIDE SEQUENCE [LARGE SCALE GENOMIC DNA]</scope>
    <source>
        <strain evidence="5">LMG 20980</strain>
    </source>
</reference>
<dbReference type="SUPFAM" id="SSF48008">
    <property type="entry name" value="GntR ligand-binding domain-like"/>
    <property type="match status" value="1"/>
</dbReference>
<dbReference type="InterPro" id="IPR011711">
    <property type="entry name" value="GntR_C"/>
</dbReference>
<dbReference type="InterPro" id="IPR036390">
    <property type="entry name" value="WH_DNA-bd_sf"/>
</dbReference>
<dbReference type="InterPro" id="IPR000524">
    <property type="entry name" value="Tscrpt_reg_HTH_GntR"/>
</dbReference>
<evidence type="ECO:0000256" key="3">
    <source>
        <dbReference type="ARBA" id="ARBA00023163"/>
    </source>
</evidence>
<dbReference type="GO" id="GO:0003677">
    <property type="term" value="F:DNA binding"/>
    <property type="evidence" value="ECO:0007669"/>
    <property type="project" value="UniProtKB-KW"/>
</dbReference>
<feature type="domain" description="HTH gntR-type" evidence="4">
    <location>
        <begin position="39"/>
        <end position="106"/>
    </location>
</feature>
<keyword evidence="2" id="KW-0238">DNA-binding</keyword>
<dbReference type="Pfam" id="PF00392">
    <property type="entry name" value="GntR"/>
    <property type="match status" value="1"/>
</dbReference>
<evidence type="ECO:0000256" key="1">
    <source>
        <dbReference type="ARBA" id="ARBA00023015"/>
    </source>
</evidence>
<dbReference type="PANTHER" id="PTHR43537:SF6">
    <property type="entry name" value="HTH-TYPE TRANSCRIPTIONAL REPRESSOR RSPR"/>
    <property type="match status" value="1"/>
</dbReference>
<evidence type="ECO:0000256" key="2">
    <source>
        <dbReference type="ARBA" id="ARBA00023125"/>
    </source>
</evidence>
<dbReference type="Gene3D" id="1.20.120.530">
    <property type="entry name" value="GntR ligand-binding domain-like"/>
    <property type="match status" value="1"/>
</dbReference>
<name>A0A6P2GL40_9BURK</name>
<dbReference type="PANTHER" id="PTHR43537">
    <property type="entry name" value="TRANSCRIPTIONAL REGULATOR, GNTR FAMILY"/>
    <property type="match status" value="1"/>
</dbReference>
<dbReference type="AlphaFoldDB" id="A0A6P2GL40"/>
<organism evidence="5 6">
    <name type="scientific">Burkholderia anthina</name>
    <dbReference type="NCBI Taxonomy" id="179879"/>
    <lineage>
        <taxon>Bacteria</taxon>
        <taxon>Pseudomonadati</taxon>
        <taxon>Pseudomonadota</taxon>
        <taxon>Betaproteobacteria</taxon>
        <taxon>Burkholderiales</taxon>
        <taxon>Burkholderiaceae</taxon>
        <taxon>Burkholderia</taxon>
        <taxon>Burkholderia cepacia complex</taxon>
    </lineage>
</organism>
<dbReference type="Proteomes" id="UP000494201">
    <property type="component" value="Unassembled WGS sequence"/>
</dbReference>
<dbReference type="SMART" id="SM00895">
    <property type="entry name" value="FCD"/>
    <property type="match status" value="1"/>
</dbReference>
<keyword evidence="3" id="KW-0804">Transcription</keyword>
<evidence type="ECO:0000313" key="6">
    <source>
        <dbReference type="Proteomes" id="UP000494201"/>
    </source>
</evidence>
<accession>A0A6P2GL40</accession>
<dbReference type="PROSITE" id="PS50949">
    <property type="entry name" value="HTH_GNTR"/>
    <property type="match status" value="1"/>
</dbReference>
<dbReference type="InterPro" id="IPR008920">
    <property type="entry name" value="TF_FadR/GntR_C"/>
</dbReference>
<proteinExistence type="predicted"/>
<dbReference type="InterPro" id="IPR036388">
    <property type="entry name" value="WH-like_DNA-bd_sf"/>
</dbReference>
<dbReference type="GO" id="GO:0003700">
    <property type="term" value="F:DNA-binding transcription factor activity"/>
    <property type="evidence" value="ECO:0007669"/>
    <property type="project" value="InterPro"/>
</dbReference>
<evidence type="ECO:0000313" key="5">
    <source>
        <dbReference type="EMBL" id="VVU53969.1"/>
    </source>
</evidence>
<sequence>MVVIDIESDQATTMSETAALEEEDVVVTALQGFSLDESRSYTEQVHALLRHAIVRGALPPRTALSEAVISATIKVSRTPVREAFAQLADERLVQIIRKVGTLVAPIPVSILEEGRFARSTLECANHVELAQKITPAQLAELSRIIDAQRDAVAAGDVEAFFDLDEAMHGRMFAFAGRPHVWEMLQPMKRQFDRVRWLLLDRVEDHARRALQEHEQILAHIASRNMALLGASVAMHVDRIGSHLPEVRSRAPHYFVD</sequence>
<evidence type="ECO:0000259" key="4">
    <source>
        <dbReference type="PROSITE" id="PS50949"/>
    </source>
</evidence>
<dbReference type="SUPFAM" id="SSF46785">
    <property type="entry name" value="Winged helix' DNA-binding domain"/>
    <property type="match status" value="1"/>
</dbReference>
<dbReference type="SMART" id="SM00345">
    <property type="entry name" value="HTH_GNTR"/>
    <property type="match status" value="1"/>
</dbReference>
<dbReference type="CDD" id="cd07377">
    <property type="entry name" value="WHTH_GntR"/>
    <property type="match status" value="1"/>
</dbReference>
<dbReference type="Gene3D" id="1.10.10.10">
    <property type="entry name" value="Winged helix-like DNA-binding domain superfamily/Winged helix DNA-binding domain"/>
    <property type="match status" value="1"/>
</dbReference>
<dbReference type="Pfam" id="PF07729">
    <property type="entry name" value="FCD"/>
    <property type="match status" value="1"/>
</dbReference>
<protein>
    <submittedName>
        <fullName evidence="5">GntR family transcriptional regulator</fullName>
    </submittedName>
</protein>
<dbReference type="EMBL" id="CABVLY010000043">
    <property type="protein sequence ID" value="VVU53969.1"/>
    <property type="molecule type" value="Genomic_DNA"/>
</dbReference>
<gene>
    <name evidence="5" type="ORF">BAN20980_06612</name>
</gene>
<keyword evidence="1" id="KW-0805">Transcription regulation</keyword>